<evidence type="ECO:0000256" key="10">
    <source>
        <dbReference type="HAMAP-Rule" id="MF_01820"/>
    </source>
</evidence>
<dbReference type="InterPro" id="IPR031944">
    <property type="entry name" value="RsgA_N"/>
</dbReference>
<feature type="domain" description="CP-type G" evidence="12">
    <location>
        <begin position="70"/>
        <end position="241"/>
    </location>
</feature>
<dbReference type="SUPFAM" id="SSF50249">
    <property type="entry name" value="Nucleic acid-binding proteins"/>
    <property type="match status" value="1"/>
</dbReference>
<comment type="subunit">
    <text evidence="10">Monomer. Associates with 30S ribosomal subunit, binds 16S rRNA.</text>
</comment>
<feature type="binding site" evidence="10">
    <location>
        <begin position="129"/>
        <end position="132"/>
    </location>
    <ligand>
        <name>GTP</name>
        <dbReference type="ChEBI" id="CHEBI:37565"/>
    </ligand>
</feature>
<keyword evidence="7 10" id="KW-0862">Zinc</keyword>
<feature type="binding site" evidence="10">
    <location>
        <position position="265"/>
    </location>
    <ligand>
        <name>Zn(2+)</name>
        <dbReference type="ChEBI" id="CHEBI:29105"/>
    </ligand>
</feature>
<accession>A0AAN4VV16</accession>
<evidence type="ECO:0000313" key="14">
    <source>
        <dbReference type="Proteomes" id="UP001310022"/>
    </source>
</evidence>
<protein>
    <recommendedName>
        <fullName evidence="10">Small ribosomal subunit biogenesis GTPase RsgA</fullName>
        <ecNumber evidence="10">3.6.1.-</ecNumber>
    </recommendedName>
</protein>
<dbReference type="PANTHER" id="PTHR32120:SF11">
    <property type="entry name" value="SMALL RIBOSOMAL SUBUNIT BIOGENESIS GTPASE RSGA 1, MITOCHONDRIAL-RELATED"/>
    <property type="match status" value="1"/>
</dbReference>
<evidence type="ECO:0000256" key="7">
    <source>
        <dbReference type="ARBA" id="ARBA00022833"/>
    </source>
</evidence>
<sequence>MEGLVMRSTGSWYEVREKESEQVYRCRLRGKFKIKGLKVTNPLAVGDRVTFELEETEEETGVITEIHQRDNYLIRKSTRKVRHGHIIGANLDQAILVCTLVMPRTSQGFIDRFLVSCESYHIPAVLVFNKSDILVPEALEIQEELMELYESLGYKCLAISAKKGDGLDAFRELLKGKVSILSGHSGVGKSTVINAIAPEVEQWTQEISTYANKGVHTTTFAEMFEIEPGTFLIDTPGIKELGLMDIKEEEIAGYFPEFRALLSECRFYNCSHIHEPGCAVREAMKEGYIDEGRYLSYLSMIEGDDNRR</sequence>
<dbReference type="PANTHER" id="PTHR32120">
    <property type="entry name" value="SMALL RIBOSOMAL SUBUNIT BIOGENESIS GTPASE RSGA"/>
    <property type="match status" value="1"/>
</dbReference>
<dbReference type="GO" id="GO:0046872">
    <property type="term" value="F:metal ion binding"/>
    <property type="evidence" value="ECO:0007669"/>
    <property type="project" value="UniProtKB-KW"/>
</dbReference>
<dbReference type="GO" id="GO:0003924">
    <property type="term" value="F:GTPase activity"/>
    <property type="evidence" value="ECO:0007669"/>
    <property type="project" value="UniProtKB-UniRule"/>
</dbReference>
<name>A0AAN4VV16_9BACT</name>
<proteinExistence type="inferred from homology"/>
<dbReference type="InterPro" id="IPR027417">
    <property type="entry name" value="P-loop_NTPase"/>
</dbReference>
<keyword evidence="6 10" id="KW-0378">Hydrolase</keyword>
<keyword evidence="2 10" id="KW-0690">Ribosome biogenesis</keyword>
<dbReference type="InterPro" id="IPR012340">
    <property type="entry name" value="NA-bd_OB-fold"/>
</dbReference>
<dbReference type="PROSITE" id="PS50936">
    <property type="entry name" value="ENGC_GTPASE"/>
    <property type="match status" value="1"/>
</dbReference>
<feature type="binding site" evidence="10">
    <location>
        <position position="270"/>
    </location>
    <ligand>
        <name>Zn(2+)</name>
        <dbReference type="ChEBI" id="CHEBI:29105"/>
    </ligand>
</feature>
<feature type="binding site" evidence="10">
    <location>
        <position position="272"/>
    </location>
    <ligand>
        <name>Zn(2+)</name>
        <dbReference type="ChEBI" id="CHEBI:29105"/>
    </ligand>
</feature>
<dbReference type="GO" id="GO:0042274">
    <property type="term" value="P:ribosomal small subunit biogenesis"/>
    <property type="evidence" value="ECO:0007669"/>
    <property type="project" value="UniProtKB-UniRule"/>
</dbReference>
<dbReference type="CDD" id="cd01854">
    <property type="entry name" value="YjeQ_EngC"/>
    <property type="match status" value="1"/>
</dbReference>
<evidence type="ECO:0000256" key="5">
    <source>
        <dbReference type="ARBA" id="ARBA00022741"/>
    </source>
</evidence>
<keyword evidence="14" id="KW-1185">Reference proteome</keyword>
<dbReference type="NCBIfam" id="TIGR00157">
    <property type="entry name" value="ribosome small subunit-dependent GTPase A"/>
    <property type="match status" value="1"/>
</dbReference>
<keyword evidence="1 10" id="KW-0963">Cytoplasm</keyword>
<dbReference type="HAMAP" id="MF_01820">
    <property type="entry name" value="GTPase_RsgA"/>
    <property type="match status" value="1"/>
</dbReference>
<keyword evidence="5 10" id="KW-0547">Nucleotide-binding</keyword>
<comment type="cofactor">
    <cofactor evidence="10">
        <name>Zn(2+)</name>
        <dbReference type="ChEBI" id="CHEBI:29105"/>
    </cofactor>
    <text evidence="10">Binds 1 zinc ion per subunit.</text>
</comment>
<dbReference type="Proteomes" id="UP001310022">
    <property type="component" value="Unassembled WGS sequence"/>
</dbReference>
<dbReference type="Pfam" id="PF16745">
    <property type="entry name" value="RsgA_N"/>
    <property type="match status" value="1"/>
</dbReference>
<dbReference type="Gene3D" id="2.40.50.140">
    <property type="entry name" value="Nucleic acid-binding proteins"/>
    <property type="match status" value="1"/>
</dbReference>
<evidence type="ECO:0000256" key="8">
    <source>
        <dbReference type="ARBA" id="ARBA00022884"/>
    </source>
</evidence>
<comment type="subcellular location">
    <subcellularLocation>
        <location evidence="10">Cytoplasm</location>
    </subcellularLocation>
</comment>
<dbReference type="GO" id="GO:0005737">
    <property type="term" value="C:cytoplasm"/>
    <property type="evidence" value="ECO:0007669"/>
    <property type="project" value="UniProtKB-SubCell"/>
</dbReference>
<dbReference type="Gene3D" id="1.10.40.50">
    <property type="entry name" value="Probable gtpase engc, domain 3"/>
    <property type="match status" value="1"/>
</dbReference>
<evidence type="ECO:0000256" key="3">
    <source>
        <dbReference type="ARBA" id="ARBA00022723"/>
    </source>
</evidence>
<dbReference type="GO" id="GO:0005525">
    <property type="term" value="F:GTP binding"/>
    <property type="evidence" value="ECO:0007669"/>
    <property type="project" value="UniProtKB-UniRule"/>
</dbReference>
<keyword evidence="4 10" id="KW-0699">rRNA-binding</keyword>
<comment type="similarity">
    <text evidence="10">Belongs to the TRAFAC class YlqF/YawG GTPase family. RsgA subfamily.</text>
</comment>
<dbReference type="GO" id="GO:0019843">
    <property type="term" value="F:rRNA binding"/>
    <property type="evidence" value="ECO:0007669"/>
    <property type="project" value="UniProtKB-KW"/>
</dbReference>
<dbReference type="EC" id="3.6.1.-" evidence="10"/>
<gene>
    <name evidence="13" type="primary">rsgA2</name>
    <name evidence="10" type="synonym">rsgA</name>
    <name evidence="13" type="ORF">PEDI_03760</name>
</gene>
<dbReference type="AlphaFoldDB" id="A0AAN4VV16"/>
<dbReference type="Gene3D" id="3.40.50.300">
    <property type="entry name" value="P-loop containing nucleotide triphosphate hydrolases"/>
    <property type="match status" value="1"/>
</dbReference>
<dbReference type="InterPro" id="IPR004881">
    <property type="entry name" value="Ribosome_biogen_GTPase_RsgA"/>
</dbReference>
<dbReference type="Pfam" id="PF03193">
    <property type="entry name" value="RsgA_GTPase"/>
    <property type="match status" value="1"/>
</dbReference>
<keyword evidence="8 10" id="KW-0694">RNA-binding</keyword>
<evidence type="ECO:0000256" key="4">
    <source>
        <dbReference type="ARBA" id="ARBA00022730"/>
    </source>
</evidence>
<dbReference type="InterPro" id="IPR030378">
    <property type="entry name" value="G_CP_dom"/>
</dbReference>
<evidence type="ECO:0000256" key="9">
    <source>
        <dbReference type="ARBA" id="ARBA00023134"/>
    </source>
</evidence>
<dbReference type="SUPFAM" id="SSF52540">
    <property type="entry name" value="P-loop containing nucleoside triphosphate hydrolases"/>
    <property type="match status" value="1"/>
</dbReference>
<organism evidence="13 14">
    <name type="scientific">Persicobacter diffluens</name>
    <dbReference type="NCBI Taxonomy" id="981"/>
    <lineage>
        <taxon>Bacteria</taxon>
        <taxon>Pseudomonadati</taxon>
        <taxon>Bacteroidota</taxon>
        <taxon>Cytophagia</taxon>
        <taxon>Cytophagales</taxon>
        <taxon>Persicobacteraceae</taxon>
        <taxon>Persicobacter</taxon>
    </lineage>
</organism>
<dbReference type="EMBL" id="BQKE01000001">
    <property type="protein sequence ID" value="GJM59824.1"/>
    <property type="molecule type" value="Genomic_DNA"/>
</dbReference>
<keyword evidence="9 10" id="KW-0342">GTP-binding</keyword>
<dbReference type="PROSITE" id="PS51721">
    <property type="entry name" value="G_CP"/>
    <property type="match status" value="1"/>
</dbReference>
<dbReference type="InterPro" id="IPR010914">
    <property type="entry name" value="RsgA_GTPase_dom"/>
</dbReference>
<feature type="binding site" evidence="10">
    <location>
        <begin position="183"/>
        <end position="191"/>
    </location>
    <ligand>
        <name>GTP</name>
        <dbReference type="ChEBI" id="CHEBI:37565"/>
    </ligand>
</feature>
<evidence type="ECO:0000313" key="13">
    <source>
        <dbReference type="EMBL" id="GJM59824.1"/>
    </source>
</evidence>
<evidence type="ECO:0000256" key="2">
    <source>
        <dbReference type="ARBA" id="ARBA00022517"/>
    </source>
</evidence>
<evidence type="ECO:0000256" key="6">
    <source>
        <dbReference type="ARBA" id="ARBA00022801"/>
    </source>
</evidence>
<reference evidence="13 14" key="1">
    <citation type="submission" date="2021-12" db="EMBL/GenBank/DDBJ databases">
        <title>Genome sequencing of bacteria with rrn-lacking chromosome and rrn-plasmid.</title>
        <authorList>
            <person name="Anda M."/>
            <person name="Iwasaki W."/>
        </authorList>
    </citation>
    <scope>NUCLEOTIDE SEQUENCE [LARGE SCALE GENOMIC DNA]</scope>
    <source>
        <strain evidence="13 14">NBRC 15940</strain>
    </source>
</reference>
<comment type="function">
    <text evidence="10">One of several proteins that assist in the late maturation steps of the functional core of the 30S ribosomal subunit. Helps release RbfA from mature subunits. May play a role in the assembly of ribosomal proteins into the subunit. Circularly permuted GTPase that catalyzes slow GTP hydrolysis, GTPase activity is stimulated by the 30S ribosomal subunit.</text>
</comment>
<comment type="caution">
    <text evidence="13">The sequence shown here is derived from an EMBL/GenBank/DDBJ whole genome shotgun (WGS) entry which is preliminary data.</text>
</comment>
<evidence type="ECO:0000259" key="11">
    <source>
        <dbReference type="PROSITE" id="PS50936"/>
    </source>
</evidence>
<feature type="binding site" evidence="10">
    <location>
        <position position="278"/>
    </location>
    <ligand>
        <name>Zn(2+)</name>
        <dbReference type="ChEBI" id="CHEBI:29105"/>
    </ligand>
</feature>
<evidence type="ECO:0000259" key="12">
    <source>
        <dbReference type="PROSITE" id="PS51721"/>
    </source>
</evidence>
<keyword evidence="3 10" id="KW-0479">Metal-binding</keyword>
<feature type="domain" description="EngC GTPase" evidence="11">
    <location>
        <begin position="89"/>
        <end position="239"/>
    </location>
</feature>
<dbReference type="RefSeq" id="WP_053406062.1">
    <property type="nucleotide sequence ID" value="NZ_BQKE01000001.1"/>
</dbReference>
<evidence type="ECO:0000256" key="1">
    <source>
        <dbReference type="ARBA" id="ARBA00022490"/>
    </source>
</evidence>